<dbReference type="EMBL" id="GBXI01012072">
    <property type="protein sequence ID" value="JAD02220.1"/>
    <property type="molecule type" value="Transcribed_RNA"/>
</dbReference>
<keyword evidence="4" id="KW-0812">Transmembrane</keyword>
<evidence type="ECO:0000256" key="1">
    <source>
        <dbReference type="ARBA" id="ARBA00004448"/>
    </source>
</evidence>
<dbReference type="Pfam" id="PF03650">
    <property type="entry name" value="MPC"/>
    <property type="match status" value="1"/>
</dbReference>
<evidence type="ECO:0000256" key="6">
    <source>
        <dbReference type="ARBA" id="ARBA00022989"/>
    </source>
</evidence>
<evidence type="ECO:0000256" key="7">
    <source>
        <dbReference type="ARBA" id="ARBA00023128"/>
    </source>
</evidence>
<evidence type="ECO:0000256" key="5">
    <source>
        <dbReference type="ARBA" id="ARBA00022792"/>
    </source>
</evidence>
<evidence type="ECO:0000313" key="10">
    <source>
        <dbReference type="EMBL" id="JAD02220.1"/>
    </source>
</evidence>
<dbReference type="GO" id="GO:0006850">
    <property type="term" value="P:pyruvate import into mitochondria"/>
    <property type="evidence" value="ECO:0007669"/>
    <property type="project" value="InterPro"/>
</dbReference>
<dbReference type="OrthoDB" id="869189at2759"/>
<evidence type="ECO:0000256" key="4">
    <source>
        <dbReference type="ARBA" id="ARBA00022692"/>
    </source>
</evidence>
<sequence length="125" mass="13995">MSGKVGPLSRIYNSLIGTTDKYVPNSLRPLWEHPAGPKTIFFWAPLCKWVLVIAGIGDMSRPAEALSVNQCAVLATTGVIWSRYSLIIIPKNYSLFVVNMFVASTQLYQVARALNYRYSLKDKPE</sequence>
<comment type="similarity">
    <text evidence="2 9">Belongs to the mitochondrial pyruvate carrier (MPC) (TC 2.A.105) family.</text>
</comment>
<evidence type="ECO:0000256" key="9">
    <source>
        <dbReference type="RuleBase" id="RU363100"/>
    </source>
</evidence>
<dbReference type="InterPro" id="IPR005336">
    <property type="entry name" value="MPC"/>
</dbReference>
<evidence type="ECO:0000256" key="8">
    <source>
        <dbReference type="ARBA" id="ARBA00023136"/>
    </source>
</evidence>
<gene>
    <name evidence="10" type="primary">BRP44_1</name>
    <name evidence="10" type="ORF">g.1799</name>
</gene>
<comment type="subcellular location">
    <subcellularLocation>
        <location evidence="1 9">Mitochondrion inner membrane</location>
        <topology evidence="1 9">Multi-pass membrane protein</topology>
    </subcellularLocation>
</comment>
<dbReference type="GO" id="GO:0005743">
    <property type="term" value="C:mitochondrial inner membrane"/>
    <property type="evidence" value="ECO:0007669"/>
    <property type="project" value="UniProtKB-SubCell"/>
</dbReference>
<organism evidence="10">
    <name type="scientific">Zeugodacus cucurbitae</name>
    <name type="common">Melon fruit fly</name>
    <name type="synonym">Bactrocera cucurbitae</name>
    <dbReference type="NCBI Taxonomy" id="28588"/>
    <lineage>
        <taxon>Eukaryota</taxon>
        <taxon>Metazoa</taxon>
        <taxon>Ecdysozoa</taxon>
        <taxon>Arthropoda</taxon>
        <taxon>Hexapoda</taxon>
        <taxon>Insecta</taxon>
        <taxon>Pterygota</taxon>
        <taxon>Neoptera</taxon>
        <taxon>Endopterygota</taxon>
        <taxon>Diptera</taxon>
        <taxon>Brachycera</taxon>
        <taxon>Muscomorpha</taxon>
        <taxon>Tephritoidea</taxon>
        <taxon>Tephritidae</taxon>
        <taxon>Zeugodacus</taxon>
        <taxon>Zeugodacus</taxon>
    </lineage>
</organism>
<keyword evidence="7 9" id="KW-0496">Mitochondrion</keyword>
<keyword evidence="5 9" id="KW-0999">Mitochondrion inner membrane</keyword>
<proteinExistence type="inferred from homology"/>
<evidence type="ECO:0000256" key="3">
    <source>
        <dbReference type="ARBA" id="ARBA00022448"/>
    </source>
</evidence>
<dbReference type="PANTHER" id="PTHR14154">
    <property type="entry name" value="UPF0041 BRAIN PROTEIN 44-RELATED"/>
    <property type="match status" value="1"/>
</dbReference>
<keyword evidence="8" id="KW-0472">Membrane</keyword>
<comment type="function">
    <text evidence="9">Mediates the uptake of pyruvate into mitochondria.</text>
</comment>
<dbReference type="GeneID" id="105213696"/>
<keyword evidence="3 9" id="KW-0813">Transport</keyword>
<keyword evidence="6" id="KW-1133">Transmembrane helix</keyword>
<dbReference type="AlphaFoldDB" id="A0A0A1WUM2"/>
<accession>A0A0A1WUM2</accession>
<reference evidence="10" key="2">
    <citation type="journal article" date="2015" name="Gigascience">
        <title>Reconstructing a comprehensive transcriptome assembly of a white-pupal translocated strain of the pest fruit fly Bactrocera cucurbitae.</title>
        <authorList>
            <person name="Sim S.B."/>
            <person name="Calla B."/>
            <person name="Hall B."/>
            <person name="DeRego T."/>
            <person name="Geib S.M."/>
        </authorList>
    </citation>
    <scope>NUCLEOTIDE SEQUENCE</scope>
</reference>
<reference evidence="10" key="1">
    <citation type="submission" date="2014-11" db="EMBL/GenBank/DDBJ databases">
        <authorList>
            <person name="Geib S."/>
        </authorList>
    </citation>
    <scope>NUCLEOTIDE SEQUENCE</scope>
</reference>
<evidence type="ECO:0000256" key="2">
    <source>
        <dbReference type="ARBA" id="ARBA00006416"/>
    </source>
</evidence>
<protein>
    <recommendedName>
        <fullName evidence="9">Mitochondrial pyruvate carrier</fullName>
    </recommendedName>
</protein>
<name>A0A0A1WUM2_ZEUCU</name>